<organism evidence="2 3">
    <name type="scientific">Hymenobacter jeollabukensis</name>
    <dbReference type="NCBI Taxonomy" id="2025313"/>
    <lineage>
        <taxon>Bacteria</taxon>
        <taxon>Pseudomonadati</taxon>
        <taxon>Bacteroidota</taxon>
        <taxon>Cytophagia</taxon>
        <taxon>Cytophagales</taxon>
        <taxon>Hymenobacteraceae</taxon>
        <taxon>Hymenobacter</taxon>
    </lineage>
</organism>
<feature type="transmembrane region" description="Helical" evidence="1">
    <location>
        <begin position="53"/>
        <end position="70"/>
    </location>
</feature>
<keyword evidence="1" id="KW-1133">Transmembrane helix</keyword>
<evidence type="ECO:0000313" key="3">
    <source>
        <dbReference type="Proteomes" id="UP000305517"/>
    </source>
</evidence>
<feature type="transmembrane region" description="Helical" evidence="1">
    <location>
        <begin position="21"/>
        <end position="41"/>
    </location>
</feature>
<dbReference type="Proteomes" id="UP000305517">
    <property type="component" value="Unassembled WGS sequence"/>
</dbReference>
<name>A0A5R8WJX7_9BACT</name>
<comment type="caution">
    <text evidence="2">The sequence shown here is derived from an EMBL/GenBank/DDBJ whole genome shotgun (WGS) entry which is preliminary data.</text>
</comment>
<gene>
    <name evidence="2" type="ORF">FDY95_22000</name>
</gene>
<dbReference type="AlphaFoldDB" id="A0A5R8WJX7"/>
<keyword evidence="1" id="KW-0812">Transmembrane</keyword>
<dbReference type="Pfam" id="PF13858">
    <property type="entry name" value="DUF4199"/>
    <property type="match status" value="1"/>
</dbReference>
<accession>A0A5R8WJX7</accession>
<keyword evidence="1" id="KW-0472">Membrane</keyword>
<dbReference type="OrthoDB" id="882765at2"/>
<feature type="transmembrane region" description="Helical" evidence="1">
    <location>
        <begin position="82"/>
        <end position="106"/>
    </location>
</feature>
<proteinExistence type="predicted"/>
<dbReference type="EMBL" id="VAJM01000014">
    <property type="protein sequence ID" value="TLM89239.1"/>
    <property type="molecule type" value="Genomic_DNA"/>
</dbReference>
<dbReference type="InterPro" id="IPR025250">
    <property type="entry name" value="DUF4199"/>
</dbReference>
<evidence type="ECO:0000256" key="1">
    <source>
        <dbReference type="SAM" id="Phobius"/>
    </source>
</evidence>
<evidence type="ECO:0000313" key="2">
    <source>
        <dbReference type="EMBL" id="TLM89239.1"/>
    </source>
</evidence>
<sequence>MPLRSASRPAVSMNNQAVIRTALRVGMVAGIICIAWTVLLYATGQNPFGPKRLMSIFVAPLAAVLAEWQLRKRHRELATLGRQLLVGVLTVVLTALLAATGMYGLARMTGPKLIEQNRREMEQVVRAERANFMKEKGGEEQYERTLASIAATPQGLAMDEFSKKLILGLLLAVPGAIFLRR</sequence>
<keyword evidence="3" id="KW-1185">Reference proteome</keyword>
<reference evidence="2 3" key="1">
    <citation type="submission" date="2019-05" db="EMBL/GenBank/DDBJ databases">
        <title>Hymenobacter edaphi sp. nov., isolated from abandoned arsenic-contaminated farmland soil.</title>
        <authorList>
            <person name="Nie L."/>
        </authorList>
    </citation>
    <scope>NUCLEOTIDE SEQUENCE [LARGE SCALE GENOMIC DNA]</scope>
    <source>
        <strain evidence="2 3">1-3-3-8</strain>
    </source>
</reference>
<protein>
    <submittedName>
        <fullName evidence="2">DUF4199 domain-containing protein</fullName>
    </submittedName>
</protein>